<keyword evidence="3" id="KW-1185">Reference proteome</keyword>
<dbReference type="CDD" id="cd05403">
    <property type="entry name" value="NT_KNTase_like"/>
    <property type="match status" value="1"/>
</dbReference>
<feature type="domain" description="Polymerase nucleotidyl transferase" evidence="1">
    <location>
        <begin position="14"/>
        <end position="60"/>
    </location>
</feature>
<sequence>MEAARRNRSLTAEELAQALEQDLRGVEAAAAYLLGSAARGRFVRGLSDIDILVVTRGPPSWRGRTAHVEAGDVNAVYMSLEEACAAYRRGNNLVREALDEGILLAGDQSTVDESRRVAQTT</sequence>
<gene>
    <name evidence="2" type="ORF">P186_0847</name>
</gene>
<dbReference type="GO" id="GO:0016779">
    <property type="term" value="F:nucleotidyltransferase activity"/>
    <property type="evidence" value="ECO:0007669"/>
    <property type="project" value="InterPro"/>
</dbReference>
<evidence type="ECO:0000313" key="2">
    <source>
        <dbReference type="EMBL" id="AET32289.1"/>
    </source>
</evidence>
<reference evidence="2 3" key="1">
    <citation type="journal article" date="2012" name="J. Bacteriol.">
        <title>Complete genome sequence of strain 1860, a crenarchaeon of the genus pyrobaculum able to grow with various electron acceptors.</title>
        <authorList>
            <person name="Mardanov A.V."/>
            <person name="Gumerov V.M."/>
            <person name="Slobodkina G.B."/>
            <person name="Beletsky A.V."/>
            <person name="Bonch-Osmolovskaya E.A."/>
            <person name="Ravin N.V."/>
            <person name="Skryabin K.G."/>
        </authorList>
    </citation>
    <scope>NUCLEOTIDE SEQUENCE [LARGE SCALE GENOMIC DNA]</scope>
    <source>
        <strain evidence="2 3">1860</strain>
    </source>
</reference>
<name>G7VAQ0_9CREN</name>
<accession>G7VAQ0</accession>
<dbReference type="AlphaFoldDB" id="G7VAQ0"/>
<dbReference type="SUPFAM" id="SSF81301">
    <property type="entry name" value="Nucleotidyltransferase"/>
    <property type="match status" value="1"/>
</dbReference>
<dbReference type="HOGENOM" id="CLU_149109_0_0_2"/>
<dbReference type="Proteomes" id="UP000005867">
    <property type="component" value="Chromosome"/>
</dbReference>
<dbReference type="eggNOG" id="arCOG01211">
    <property type="taxonomic scope" value="Archaea"/>
</dbReference>
<evidence type="ECO:0000313" key="3">
    <source>
        <dbReference type="Proteomes" id="UP000005867"/>
    </source>
</evidence>
<dbReference type="STRING" id="1104324.P186_0847"/>
<organism evidence="2 3">
    <name type="scientific">Pyrobaculum ferrireducens</name>
    <dbReference type="NCBI Taxonomy" id="1104324"/>
    <lineage>
        <taxon>Archaea</taxon>
        <taxon>Thermoproteota</taxon>
        <taxon>Thermoprotei</taxon>
        <taxon>Thermoproteales</taxon>
        <taxon>Thermoproteaceae</taxon>
        <taxon>Pyrobaculum</taxon>
    </lineage>
</organism>
<evidence type="ECO:0000259" key="1">
    <source>
        <dbReference type="Pfam" id="PF01909"/>
    </source>
</evidence>
<dbReference type="BioCyc" id="PSP1104324:GJSN-828-MONOMER"/>
<dbReference type="Pfam" id="PF01909">
    <property type="entry name" value="NTP_transf_2"/>
    <property type="match status" value="1"/>
</dbReference>
<dbReference type="EMBL" id="CP003098">
    <property type="protein sequence ID" value="AET32289.1"/>
    <property type="molecule type" value="Genomic_DNA"/>
</dbReference>
<dbReference type="KEGG" id="pyr:P186_0847"/>
<protein>
    <submittedName>
        <fullName evidence="2">DNA polymerase, beta domain protein region</fullName>
    </submittedName>
</protein>
<dbReference type="InterPro" id="IPR002934">
    <property type="entry name" value="Polymerase_NTP_transf_dom"/>
</dbReference>
<proteinExistence type="predicted"/>
<dbReference type="InterPro" id="IPR043519">
    <property type="entry name" value="NT_sf"/>
</dbReference>
<dbReference type="Gene3D" id="3.30.460.10">
    <property type="entry name" value="Beta Polymerase, domain 2"/>
    <property type="match status" value="1"/>
</dbReference>